<dbReference type="RefSeq" id="WP_230473325.1">
    <property type="nucleotide sequence ID" value="NZ_CAXSUE010000004.1"/>
</dbReference>
<evidence type="ECO:0000256" key="1">
    <source>
        <dbReference type="SAM" id="MobiDB-lite"/>
    </source>
</evidence>
<protein>
    <submittedName>
        <fullName evidence="2">Uncharacterized protein</fullName>
    </submittedName>
</protein>
<gene>
    <name evidence="2" type="ORF">SAMN04489748_1649</name>
</gene>
<feature type="region of interest" description="Disordered" evidence="1">
    <location>
        <begin position="83"/>
        <end position="113"/>
    </location>
</feature>
<comment type="caution">
    <text evidence="2">The sequence shown here is derived from an EMBL/GenBank/DDBJ whole genome shotgun (WGS) entry which is preliminary data.</text>
</comment>
<name>A0AA45ZQG5_BIFLN</name>
<dbReference type="Proteomes" id="UP000182842">
    <property type="component" value="Unassembled WGS sequence"/>
</dbReference>
<accession>A0AA45ZQG5</accession>
<reference evidence="2 3" key="1">
    <citation type="submission" date="2016-10" db="EMBL/GenBank/DDBJ databases">
        <authorList>
            <person name="Varghese N."/>
            <person name="Submissions S."/>
        </authorList>
    </citation>
    <scope>NUCLEOTIDE SEQUENCE [LARGE SCALE GENOMIC DNA]</scope>
    <source>
        <strain evidence="2 3">DSM 20219</strain>
    </source>
</reference>
<sequence length="113" mass="13111">MKPRMQYRSRRVHGILFEPDHASMIIRNKPGRHYLIHGDDTRLITGFDTPLDAPDTMGYGIYHEADRPNTMWIRDRTGLRRIQGTPATPLERDAPWNRVATRIPNHPIPSPYA</sequence>
<organism evidence="2 3">
    <name type="scientific">Bifidobacterium longum</name>
    <dbReference type="NCBI Taxonomy" id="216816"/>
    <lineage>
        <taxon>Bacteria</taxon>
        <taxon>Bacillati</taxon>
        <taxon>Actinomycetota</taxon>
        <taxon>Actinomycetes</taxon>
        <taxon>Bifidobacteriales</taxon>
        <taxon>Bifidobacteriaceae</taxon>
        <taxon>Bifidobacterium</taxon>
    </lineage>
</organism>
<dbReference type="EMBL" id="FNRW01000005">
    <property type="protein sequence ID" value="SEB64717.1"/>
    <property type="molecule type" value="Genomic_DNA"/>
</dbReference>
<evidence type="ECO:0000313" key="2">
    <source>
        <dbReference type="EMBL" id="SEB64717.1"/>
    </source>
</evidence>
<dbReference type="GeneID" id="69578258"/>
<proteinExistence type="predicted"/>
<dbReference type="AlphaFoldDB" id="A0AA45ZQG5"/>
<evidence type="ECO:0000313" key="3">
    <source>
        <dbReference type="Proteomes" id="UP000182842"/>
    </source>
</evidence>